<dbReference type="AlphaFoldDB" id="A0AAJ8K615"/>
<dbReference type="GO" id="GO:0043153">
    <property type="term" value="P:entrainment of circadian clock by photoperiod"/>
    <property type="evidence" value="ECO:0007669"/>
    <property type="project" value="TreeGrafter"/>
</dbReference>
<accession>A0AAJ8K615</accession>
<dbReference type="InterPro" id="IPR002081">
    <property type="entry name" value="Cryptochrome/DNA_photolyase_1"/>
</dbReference>
<dbReference type="InterPro" id="IPR006050">
    <property type="entry name" value="DNA_photolyase_N"/>
</dbReference>
<dbReference type="InterPro" id="IPR036155">
    <property type="entry name" value="Crypto/Photolyase_N_sf"/>
</dbReference>
<dbReference type="GO" id="GO:0005634">
    <property type="term" value="C:nucleus"/>
    <property type="evidence" value="ECO:0007669"/>
    <property type="project" value="TreeGrafter"/>
</dbReference>
<dbReference type="PROSITE" id="PS51645">
    <property type="entry name" value="PHR_CRY_ALPHA_BETA"/>
    <property type="match status" value="1"/>
</dbReference>
<dbReference type="RefSeq" id="XP_065725766.1">
    <property type="nucleotide sequence ID" value="XM_065869694.1"/>
</dbReference>
<dbReference type="GO" id="GO:0005737">
    <property type="term" value="C:cytoplasm"/>
    <property type="evidence" value="ECO:0007669"/>
    <property type="project" value="TreeGrafter"/>
</dbReference>
<proteinExistence type="predicted"/>
<dbReference type="Gene3D" id="1.25.40.80">
    <property type="match status" value="1"/>
</dbReference>
<sequence>MPKSKSTSKPPPSPKTSKKEPVPLSELPKPTIINSPKGKGKARRVKQEVLLADMVLRSEYVYKHRVGLNRWNFLLESMNNLSEEYTKVNNKQKLWVFRSRPELVIRKLIRDWGVTHICWEKDSNAYSKVRDERIFALAEEMGIQVIATPGRHLFDPDEVIKQNKGKPTMTLHQWQGVTAKMGERGRMGRYEGVDLNADVRTGDDTCFDSLTGPKDSPFSVPTMSQLGFPPSTTTIRGGTIEAHKRLDLFLSDREKVAKFSKPHSAPTARTFHYAFEPVYPIVR</sequence>
<protein>
    <recommendedName>
        <fullName evidence="2">Photolyase/cryptochrome alpha/beta domain-containing protein</fullName>
    </recommendedName>
</protein>
<dbReference type="GO" id="GO:0032922">
    <property type="term" value="P:circadian regulation of gene expression"/>
    <property type="evidence" value="ECO:0007669"/>
    <property type="project" value="TreeGrafter"/>
</dbReference>
<dbReference type="GO" id="GO:0003904">
    <property type="term" value="F:deoxyribodipyrimidine photo-lyase activity"/>
    <property type="evidence" value="ECO:0007669"/>
    <property type="project" value="TreeGrafter"/>
</dbReference>
<evidence type="ECO:0000259" key="2">
    <source>
        <dbReference type="PROSITE" id="PS51645"/>
    </source>
</evidence>
<evidence type="ECO:0000313" key="4">
    <source>
        <dbReference type="Proteomes" id="UP000092730"/>
    </source>
</evidence>
<reference evidence="3" key="2">
    <citation type="submission" date="2024-02" db="EMBL/GenBank/DDBJ databases">
        <title>Comparative genomics of Cryptococcus and Kwoniella reveals pathogenesis evolution and contrasting modes of karyotype evolution via chromosome fusion or intercentromeric recombination.</title>
        <authorList>
            <person name="Coelho M.A."/>
            <person name="David-Palma M."/>
            <person name="Shea T."/>
            <person name="Bowers K."/>
            <person name="McGinley-Smith S."/>
            <person name="Mohammad A.W."/>
            <person name="Gnirke A."/>
            <person name="Yurkov A.M."/>
            <person name="Nowrousian M."/>
            <person name="Sun S."/>
            <person name="Cuomo C.A."/>
            <person name="Heitman J."/>
        </authorList>
    </citation>
    <scope>NUCLEOTIDE SEQUENCE</scope>
    <source>
        <strain evidence="3">CBS 10118</strain>
    </source>
</reference>
<reference evidence="3" key="1">
    <citation type="submission" date="2013-07" db="EMBL/GenBank/DDBJ databases">
        <authorList>
            <consortium name="The Broad Institute Genome Sequencing Platform"/>
            <person name="Cuomo C."/>
            <person name="Litvintseva A."/>
            <person name="Chen Y."/>
            <person name="Heitman J."/>
            <person name="Sun S."/>
            <person name="Springer D."/>
            <person name="Dromer F."/>
            <person name="Young S.K."/>
            <person name="Zeng Q."/>
            <person name="Gargeya S."/>
            <person name="Fitzgerald M."/>
            <person name="Abouelleil A."/>
            <person name="Alvarado L."/>
            <person name="Berlin A.M."/>
            <person name="Chapman S.B."/>
            <person name="Dewar J."/>
            <person name="Goldberg J."/>
            <person name="Griggs A."/>
            <person name="Gujja S."/>
            <person name="Hansen M."/>
            <person name="Howarth C."/>
            <person name="Imamovic A."/>
            <person name="Larimer J."/>
            <person name="McCowan C."/>
            <person name="Murphy C."/>
            <person name="Pearson M."/>
            <person name="Priest M."/>
            <person name="Roberts A."/>
            <person name="Saif S."/>
            <person name="Shea T."/>
            <person name="Sykes S."/>
            <person name="Wortman J."/>
            <person name="Nusbaum C."/>
            <person name="Birren B."/>
        </authorList>
    </citation>
    <scope>NUCLEOTIDE SEQUENCE</scope>
    <source>
        <strain evidence="3">CBS 10118</strain>
    </source>
</reference>
<evidence type="ECO:0000313" key="3">
    <source>
        <dbReference type="EMBL" id="WVW81579.1"/>
    </source>
</evidence>
<dbReference type="GeneID" id="90824370"/>
<dbReference type="SUPFAM" id="SSF52425">
    <property type="entry name" value="Cryptochrome/photolyase, N-terminal domain"/>
    <property type="match status" value="1"/>
</dbReference>
<dbReference type="EMBL" id="CP144542">
    <property type="protein sequence ID" value="WVW81579.1"/>
    <property type="molecule type" value="Genomic_DNA"/>
</dbReference>
<feature type="domain" description="Photolyase/cryptochrome alpha/beta" evidence="2">
    <location>
        <begin position="1"/>
        <end position="153"/>
    </location>
</feature>
<dbReference type="GO" id="GO:0003677">
    <property type="term" value="F:DNA binding"/>
    <property type="evidence" value="ECO:0007669"/>
    <property type="project" value="TreeGrafter"/>
</dbReference>
<dbReference type="PANTHER" id="PTHR11455">
    <property type="entry name" value="CRYPTOCHROME"/>
    <property type="match status" value="1"/>
</dbReference>
<name>A0AAJ8K615_9TREE</name>
<dbReference type="PANTHER" id="PTHR11455:SF9">
    <property type="entry name" value="CRYPTOCHROME CIRCADIAN CLOCK 5 ISOFORM X1"/>
    <property type="match status" value="1"/>
</dbReference>
<keyword evidence="4" id="KW-1185">Reference proteome</keyword>
<dbReference type="InterPro" id="IPR014729">
    <property type="entry name" value="Rossmann-like_a/b/a_fold"/>
</dbReference>
<dbReference type="Gene3D" id="3.40.50.620">
    <property type="entry name" value="HUPs"/>
    <property type="match status" value="1"/>
</dbReference>
<gene>
    <name evidence="3" type="ORF">I302_103574</name>
</gene>
<organism evidence="3 4">
    <name type="scientific">Kwoniella bestiolae CBS 10118</name>
    <dbReference type="NCBI Taxonomy" id="1296100"/>
    <lineage>
        <taxon>Eukaryota</taxon>
        <taxon>Fungi</taxon>
        <taxon>Dikarya</taxon>
        <taxon>Basidiomycota</taxon>
        <taxon>Agaricomycotina</taxon>
        <taxon>Tremellomycetes</taxon>
        <taxon>Tremellales</taxon>
        <taxon>Cryptococcaceae</taxon>
        <taxon>Kwoniella</taxon>
    </lineage>
</organism>
<evidence type="ECO:0000256" key="1">
    <source>
        <dbReference type="SAM" id="MobiDB-lite"/>
    </source>
</evidence>
<dbReference type="Proteomes" id="UP000092730">
    <property type="component" value="Chromosome 2"/>
</dbReference>
<dbReference type="KEGG" id="kbi:90824370"/>
<dbReference type="Pfam" id="PF00875">
    <property type="entry name" value="DNA_photolyase"/>
    <property type="match status" value="1"/>
</dbReference>
<dbReference type="GO" id="GO:0071949">
    <property type="term" value="F:FAD binding"/>
    <property type="evidence" value="ECO:0007669"/>
    <property type="project" value="TreeGrafter"/>
</dbReference>
<feature type="region of interest" description="Disordered" evidence="1">
    <location>
        <begin position="1"/>
        <end position="40"/>
    </location>
</feature>